<dbReference type="GO" id="GO:0005886">
    <property type="term" value="C:plasma membrane"/>
    <property type="evidence" value="ECO:0007669"/>
    <property type="project" value="UniProtKB-SubCell"/>
</dbReference>
<evidence type="ECO:0000256" key="3">
    <source>
        <dbReference type="ARBA" id="ARBA00022475"/>
    </source>
</evidence>
<gene>
    <name evidence="9" type="ORF">BJ684DRAFT_6595</name>
</gene>
<dbReference type="Proteomes" id="UP000267251">
    <property type="component" value="Unassembled WGS sequence"/>
</dbReference>
<reference evidence="10" key="1">
    <citation type="journal article" date="2018" name="Nat. Microbiol.">
        <title>Leveraging single-cell genomics to expand the fungal tree of life.</title>
        <authorList>
            <person name="Ahrendt S.R."/>
            <person name="Quandt C.A."/>
            <person name="Ciobanu D."/>
            <person name="Clum A."/>
            <person name="Salamov A."/>
            <person name="Andreopoulos B."/>
            <person name="Cheng J.F."/>
            <person name="Woyke T."/>
            <person name="Pelin A."/>
            <person name="Henrissat B."/>
            <person name="Reynolds N.K."/>
            <person name="Benny G.L."/>
            <person name="Smith M.E."/>
            <person name="James T.Y."/>
            <person name="Grigoriev I.V."/>
        </authorList>
    </citation>
    <scope>NUCLEOTIDE SEQUENCE [LARGE SCALE GENOMIC DNA]</scope>
</reference>
<feature type="transmembrane region" description="Helical" evidence="8">
    <location>
        <begin position="237"/>
        <end position="258"/>
    </location>
</feature>
<keyword evidence="4 8" id="KW-0812">Transmembrane</keyword>
<evidence type="ECO:0000256" key="4">
    <source>
        <dbReference type="ARBA" id="ARBA00022692"/>
    </source>
</evidence>
<keyword evidence="6" id="KW-0406">Ion transport</keyword>
<dbReference type="Pfam" id="PF25539">
    <property type="entry name" value="Bestrophin_2"/>
    <property type="match status" value="1"/>
</dbReference>
<keyword evidence="7 8" id="KW-0472">Membrane</keyword>
<dbReference type="AlphaFoldDB" id="A0A4P9Y882"/>
<dbReference type="EMBL" id="KZ987873">
    <property type="protein sequence ID" value="RKP14180.1"/>
    <property type="molecule type" value="Genomic_DNA"/>
</dbReference>
<feature type="non-terminal residue" evidence="9">
    <location>
        <position position="292"/>
    </location>
</feature>
<dbReference type="PANTHER" id="PTHR33281:SF19">
    <property type="entry name" value="VOLTAGE-DEPENDENT ANION CHANNEL-FORMING PROTEIN YNEE"/>
    <property type="match status" value="1"/>
</dbReference>
<feature type="transmembrane region" description="Helical" evidence="8">
    <location>
        <begin position="40"/>
        <end position="58"/>
    </location>
</feature>
<dbReference type="PANTHER" id="PTHR33281">
    <property type="entry name" value="UPF0187 PROTEIN YNEE"/>
    <property type="match status" value="1"/>
</dbReference>
<comment type="subcellular location">
    <subcellularLocation>
        <location evidence="1">Cell membrane</location>
        <topology evidence="1">Multi-pass membrane protein</topology>
    </subcellularLocation>
</comment>
<evidence type="ECO:0000256" key="1">
    <source>
        <dbReference type="ARBA" id="ARBA00004651"/>
    </source>
</evidence>
<evidence type="ECO:0000313" key="10">
    <source>
        <dbReference type="Proteomes" id="UP000267251"/>
    </source>
</evidence>
<evidence type="ECO:0000256" key="5">
    <source>
        <dbReference type="ARBA" id="ARBA00022989"/>
    </source>
</evidence>
<feature type="transmembrane region" description="Helical" evidence="8">
    <location>
        <begin position="212"/>
        <end position="231"/>
    </location>
</feature>
<keyword evidence="3" id="KW-1003">Cell membrane</keyword>
<feature type="transmembrane region" description="Helical" evidence="8">
    <location>
        <begin position="13"/>
        <end position="34"/>
    </location>
</feature>
<keyword evidence="5 8" id="KW-1133">Transmembrane helix</keyword>
<evidence type="ECO:0000256" key="2">
    <source>
        <dbReference type="ARBA" id="ARBA00022448"/>
    </source>
</evidence>
<keyword evidence="2" id="KW-0813">Transport</keyword>
<sequence>DVTKVRGSIIPNVFPKVALLVGWTFFVLAIDVFVPNAIGLPAVIIPSLSVVLGLLLVFRTNTAYDRYWEGRKTFATLLTSARTMSRYVWLGVSPKVSSSQEKRQFLDLLLAYVVSIKHHLREEYGTNYPDLEHLLPEQIKDAENCQGDLNPDRTMNLPLEISYYLGLYQQRVYDLKGMDVPCYANFFAALTLATDCLSVLERIRSTPIPISYSIHLKQSLFLYCLLLPFTLVDELGIVTPFIMGVVAFTLFGIESIALEIENPFGYDKNDLPIDYYCDELRLEFRYLASRVP</sequence>
<keyword evidence="10" id="KW-1185">Reference proteome</keyword>
<dbReference type="OrthoDB" id="1368at2759"/>
<dbReference type="InterPro" id="IPR044669">
    <property type="entry name" value="YneE/VCCN1/2-like"/>
</dbReference>
<feature type="non-terminal residue" evidence="9">
    <location>
        <position position="1"/>
    </location>
</feature>
<organism evidence="9 10">
    <name type="scientific">Piptocephalis cylindrospora</name>
    <dbReference type="NCBI Taxonomy" id="1907219"/>
    <lineage>
        <taxon>Eukaryota</taxon>
        <taxon>Fungi</taxon>
        <taxon>Fungi incertae sedis</taxon>
        <taxon>Zoopagomycota</taxon>
        <taxon>Zoopagomycotina</taxon>
        <taxon>Zoopagomycetes</taxon>
        <taxon>Zoopagales</taxon>
        <taxon>Piptocephalidaceae</taxon>
        <taxon>Piptocephalis</taxon>
    </lineage>
</organism>
<evidence type="ECO:0000256" key="8">
    <source>
        <dbReference type="SAM" id="Phobius"/>
    </source>
</evidence>
<accession>A0A4P9Y882</accession>
<dbReference type="GO" id="GO:0005254">
    <property type="term" value="F:chloride channel activity"/>
    <property type="evidence" value="ECO:0007669"/>
    <property type="project" value="InterPro"/>
</dbReference>
<evidence type="ECO:0000256" key="7">
    <source>
        <dbReference type="ARBA" id="ARBA00023136"/>
    </source>
</evidence>
<proteinExistence type="predicted"/>
<name>A0A4P9Y882_9FUNG</name>
<evidence type="ECO:0000256" key="6">
    <source>
        <dbReference type="ARBA" id="ARBA00023065"/>
    </source>
</evidence>
<protein>
    <submittedName>
        <fullName evidence="9">Bestrophin/UPF0187</fullName>
    </submittedName>
</protein>
<evidence type="ECO:0000313" key="9">
    <source>
        <dbReference type="EMBL" id="RKP14180.1"/>
    </source>
</evidence>